<evidence type="ECO:0000313" key="7">
    <source>
        <dbReference type="EMBL" id="ABU59218.1"/>
    </source>
</evidence>
<dbReference type="eggNOG" id="COG2270">
    <property type="taxonomic scope" value="Bacteria"/>
</dbReference>
<accession>A7NNS4</accession>
<dbReference type="HOGENOM" id="CLU_017518_3_0_0"/>
<keyword evidence="2" id="KW-0813">Transport</keyword>
<dbReference type="SUPFAM" id="SSF103473">
    <property type="entry name" value="MFS general substrate transporter"/>
    <property type="match status" value="1"/>
</dbReference>
<feature type="transmembrane region" description="Helical" evidence="6">
    <location>
        <begin position="128"/>
        <end position="148"/>
    </location>
</feature>
<name>A7NNS4_ROSCS</name>
<feature type="transmembrane region" description="Helical" evidence="6">
    <location>
        <begin position="21"/>
        <end position="43"/>
    </location>
</feature>
<dbReference type="Pfam" id="PF11700">
    <property type="entry name" value="ATG22"/>
    <property type="match status" value="1"/>
</dbReference>
<comment type="subcellular location">
    <subcellularLocation>
        <location evidence="1">Endomembrane system</location>
        <topology evidence="1">Multi-pass membrane protein</topology>
    </subcellularLocation>
</comment>
<evidence type="ECO:0000256" key="5">
    <source>
        <dbReference type="ARBA" id="ARBA00023136"/>
    </source>
</evidence>
<dbReference type="STRING" id="383372.Rcas_3164"/>
<dbReference type="Gene3D" id="1.20.1250.20">
    <property type="entry name" value="MFS general substrate transporter like domains"/>
    <property type="match status" value="1"/>
</dbReference>
<feature type="transmembrane region" description="Helical" evidence="6">
    <location>
        <begin position="103"/>
        <end position="122"/>
    </location>
</feature>
<feature type="transmembrane region" description="Helical" evidence="6">
    <location>
        <begin position="325"/>
        <end position="344"/>
    </location>
</feature>
<dbReference type="KEGG" id="rca:Rcas_3164"/>
<dbReference type="PANTHER" id="PTHR23519">
    <property type="entry name" value="AUTOPHAGY-RELATED PROTEIN 22"/>
    <property type="match status" value="1"/>
</dbReference>
<gene>
    <name evidence="7" type="ordered locus">Rcas_3164</name>
</gene>
<dbReference type="GO" id="GO:0012505">
    <property type="term" value="C:endomembrane system"/>
    <property type="evidence" value="ECO:0007669"/>
    <property type="project" value="UniProtKB-SubCell"/>
</dbReference>
<feature type="transmembrane region" description="Helical" evidence="6">
    <location>
        <begin position="199"/>
        <end position="223"/>
    </location>
</feature>
<keyword evidence="4 6" id="KW-1133">Transmembrane helix</keyword>
<evidence type="ECO:0000256" key="6">
    <source>
        <dbReference type="SAM" id="Phobius"/>
    </source>
</evidence>
<reference evidence="7 8" key="1">
    <citation type="submission" date="2007-08" db="EMBL/GenBank/DDBJ databases">
        <title>Complete sequence of Roseiflexus castenholzii DSM 13941.</title>
        <authorList>
            <consortium name="US DOE Joint Genome Institute"/>
            <person name="Copeland A."/>
            <person name="Lucas S."/>
            <person name="Lapidus A."/>
            <person name="Barry K."/>
            <person name="Glavina del Rio T."/>
            <person name="Dalin E."/>
            <person name="Tice H."/>
            <person name="Pitluck S."/>
            <person name="Thompson L.S."/>
            <person name="Brettin T."/>
            <person name="Bruce D."/>
            <person name="Detter J.C."/>
            <person name="Han C."/>
            <person name="Tapia R."/>
            <person name="Schmutz J."/>
            <person name="Larimer F."/>
            <person name="Land M."/>
            <person name="Hauser L."/>
            <person name="Kyrpides N."/>
            <person name="Mikhailova N."/>
            <person name="Bryant D.A."/>
            <person name="Hanada S."/>
            <person name="Tsukatani Y."/>
            <person name="Richardson P."/>
        </authorList>
    </citation>
    <scope>NUCLEOTIDE SEQUENCE [LARGE SCALE GENOMIC DNA]</scope>
    <source>
        <strain evidence="8">DSM 13941 / HLO8</strain>
    </source>
</reference>
<keyword evidence="8" id="KW-1185">Reference proteome</keyword>
<feature type="transmembrane region" description="Helical" evidence="6">
    <location>
        <begin position="63"/>
        <end position="91"/>
    </location>
</feature>
<dbReference type="InterPro" id="IPR036259">
    <property type="entry name" value="MFS_trans_sf"/>
</dbReference>
<feature type="transmembrane region" description="Helical" evidence="6">
    <location>
        <begin position="169"/>
        <end position="187"/>
    </location>
</feature>
<proteinExistence type="predicted"/>
<evidence type="ECO:0000256" key="3">
    <source>
        <dbReference type="ARBA" id="ARBA00022692"/>
    </source>
</evidence>
<evidence type="ECO:0000256" key="4">
    <source>
        <dbReference type="ARBA" id="ARBA00022989"/>
    </source>
</evidence>
<dbReference type="InterPro" id="IPR050495">
    <property type="entry name" value="ATG22/LtaA_families"/>
</dbReference>
<dbReference type="RefSeq" id="WP_012121642.1">
    <property type="nucleotide sequence ID" value="NC_009767.1"/>
</dbReference>
<evidence type="ECO:0000313" key="8">
    <source>
        <dbReference type="Proteomes" id="UP000000263"/>
    </source>
</evidence>
<evidence type="ECO:0000256" key="2">
    <source>
        <dbReference type="ARBA" id="ARBA00022448"/>
    </source>
</evidence>
<dbReference type="Proteomes" id="UP000000263">
    <property type="component" value="Chromosome"/>
</dbReference>
<dbReference type="AlphaFoldDB" id="A7NNS4"/>
<protein>
    <submittedName>
        <fullName evidence="7">Permease of the major facilitator superfamily-like protein</fullName>
    </submittedName>
</protein>
<keyword evidence="5 6" id="KW-0472">Membrane</keyword>
<feature type="transmembrane region" description="Helical" evidence="6">
    <location>
        <begin position="295"/>
        <end position="313"/>
    </location>
</feature>
<evidence type="ECO:0000256" key="1">
    <source>
        <dbReference type="ARBA" id="ARBA00004127"/>
    </source>
</evidence>
<dbReference type="EMBL" id="CP000804">
    <property type="protein sequence ID" value="ABU59218.1"/>
    <property type="molecule type" value="Genomic_DNA"/>
</dbReference>
<feature type="transmembrane region" description="Helical" evidence="6">
    <location>
        <begin position="350"/>
        <end position="369"/>
    </location>
</feature>
<keyword evidence="3 6" id="KW-0812">Transmembrane</keyword>
<dbReference type="PANTHER" id="PTHR23519:SF1">
    <property type="entry name" value="AUTOPHAGY-RELATED PROTEIN 22"/>
    <property type="match status" value="1"/>
</dbReference>
<dbReference type="InterPro" id="IPR024671">
    <property type="entry name" value="Atg22-like"/>
</dbReference>
<organism evidence="7 8">
    <name type="scientific">Roseiflexus castenholzii (strain DSM 13941 / HLO8)</name>
    <dbReference type="NCBI Taxonomy" id="383372"/>
    <lineage>
        <taxon>Bacteria</taxon>
        <taxon>Bacillati</taxon>
        <taxon>Chloroflexota</taxon>
        <taxon>Chloroflexia</taxon>
        <taxon>Chloroflexales</taxon>
        <taxon>Roseiflexineae</taxon>
        <taxon>Roseiflexaceae</taxon>
        <taxon>Roseiflexus</taxon>
    </lineage>
</organism>
<sequence length="453" mass="49366">MSIEMARSTGVAAIDDRREQVGWYFYDWANSAFSTTVVTVFLGPYLTAVTRRAADADGFVYPLGIPVAAGAFFPYMVSLSVLLQVLFLPILGAIADYTHLKKHLLGVFAYVGAIATMLLYFLDGGNYLFGGMLFLIANLSFGASIVFYNAFLPEIASPDRRDAVSSQGWALGYLGGGLLLVANLLLFQNAESFGVSSDHAVRISITSAGMWWAIFTIIPLLALRRRDPIKRIPPGEHYVTIGFKQLWDTLRKARHYPQTLLSLGAYLLYNDGIQTVIALASQFGAEELRLEQSTLISAILMVQFVAFIGALAFGRIAGWLGATRAILVSLVIWTSVIVAAYGWVQPDSPTQFYILAAAIAIVLGGSQAISRSLFSQMIPPGQESEYFSLYEVSERGTSWLGPLVFGLALQFTGSYRVAILLLLIFFIAGIALLLRVDARRAILEAGNVPPAKV</sequence>
<dbReference type="OrthoDB" id="9768783at2"/>
<feature type="transmembrane region" description="Helical" evidence="6">
    <location>
        <begin position="415"/>
        <end position="434"/>
    </location>
</feature>